<keyword evidence="6" id="KW-0808">Transferase</keyword>
<feature type="transmembrane region" description="Helical" evidence="13">
    <location>
        <begin position="407"/>
        <end position="427"/>
    </location>
</feature>
<evidence type="ECO:0000256" key="11">
    <source>
        <dbReference type="PROSITE-ProRule" id="PRU00169"/>
    </source>
</evidence>
<dbReference type="PRINTS" id="PR00344">
    <property type="entry name" value="BCTRLSENSOR"/>
</dbReference>
<dbReference type="SMART" id="SM00448">
    <property type="entry name" value="REC"/>
    <property type="match status" value="1"/>
</dbReference>
<dbReference type="Pfam" id="PF00474">
    <property type="entry name" value="SSF"/>
    <property type="match status" value="1"/>
</dbReference>
<dbReference type="PROSITE" id="PS50109">
    <property type="entry name" value="HIS_KIN"/>
    <property type="match status" value="1"/>
</dbReference>
<feature type="domain" description="Histidine kinase" evidence="14">
    <location>
        <begin position="767"/>
        <end position="979"/>
    </location>
</feature>
<keyword evidence="5 11" id="KW-0597">Phosphoprotein</keyword>
<keyword evidence="7 13" id="KW-0812">Transmembrane</keyword>
<comment type="subcellular location">
    <subcellularLocation>
        <location evidence="2">Membrane</location>
        <topology evidence="2">Multi-pass membrane protein</topology>
    </subcellularLocation>
</comment>
<dbReference type="SUPFAM" id="SSF52172">
    <property type="entry name" value="CheY-like"/>
    <property type="match status" value="1"/>
</dbReference>
<dbReference type="EC" id="2.7.13.3" evidence="4"/>
<comment type="catalytic activity">
    <reaction evidence="1">
        <text>ATP + protein L-histidine = ADP + protein N-phospho-L-histidine.</text>
        <dbReference type="EC" id="2.7.13.3"/>
    </reaction>
</comment>
<dbReference type="SUPFAM" id="SSF55874">
    <property type="entry name" value="ATPase domain of HSP90 chaperone/DNA topoisomerase II/histidine kinase"/>
    <property type="match status" value="1"/>
</dbReference>
<comment type="similarity">
    <text evidence="3">Belongs to the sodium:solute symporter (SSF) (TC 2.A.21) family.</text>
</comment>
<dbReference type="Gene3D" id="3.30.450.20">
    <property type="entry name" value="PAS domain"/>
    <property type="match status" value="1"/>
</dbReference>
<keyword evidence="9 13" id="KW-1133">Transmembrane helix</keyword>
<organism evidence="16 17">
    <name type="scientific">Alteromonas salexigens</name>
    <dbReference type="NCBI Taxonomy" id="2982530"/>
    <lineage>
        <taxon>Bacteria</taxon>
        <taxon>Pseudomonadati</taxon>
        <taxon>Pseudomonadota</taxon>
        <taxon>Gammaproteobacteria</taxon>
        <taxon>Alteromonadales</taxon>
        <taxon>Alteromonadaceae</taxon>
        <taxon>Alteromonas/Salinimonas group</taxon>
        <taxon>Alteromonas</taxon>
    </lineage>
</organism>
<proteinExistence type="inferred from homology"/>
<dbReference type="Gene3D" id="1.20.1730.10">
    <property type="entry name" value="Sodium/glucose cotransporter"/>
    <property type="match status" value="1"/>
</dbReference>
<keyword evidence="10 13" id="KW-0472">Membrane</keyword>
<sequence>MLSIWTVGCIVALYLGLLFLLAFWGDKHLRDNQQHPVLYSLGLGVHCTSWAFFGTTAQAAQYGWAVVPTYAGIILTMAFAFPVVLRIARLCQRHNVSSLADLIGLRYQHSHTLAGLITILSFIGVIPYIALQLDAITESINLLTPTTQDSSRTVGFYVAALMALFAILFGTRTLSLTDKHPGLLLTIAAESLIKLAGLLVVGIFVCYVLFDGVLDVVAKAAADPRASQVLYADAGLWVYISHVMLGVCSMFVLPRQFHMNFIELNGEGELRTARWLFPLYLLGMTVFVLPIALAGSLLLPASMEADAYVLALPLQADNLAVSVTAFIGGLSATTSMVIVATLALGIMISNNLITPLWLKLALKQDPHNTMQARSLLTIRRVTVLVVLSVAFWYHLNVSQSAPLVKSGIIAIALLAQAFPILMFGVYWRRATRQAAKCALLAGFVCWVMWLLYPSVMSSYYFNPAPTDGELGLGFAYSLLVNCVVFVVVALLTSRRALPVMPEDNSQTGRPDLAIRISDLTALTEKVLEPEVNRALIQQLSVDINKQRGGYASSSLLQRAEKLIAGQVGNPSARILLSAIADTTQDTLPELVEWVEEASLSFQFNHEVLQSSVQNIEQGISVLDDKLCMLAWNERYVELFHYPRGFLKAGMAIEELLLYNAQRGLLGEVHDFEREIAKRIEYMKAGSRYKYVRKQPDGRVIELNGSPLPGGGYVTTYSDITEYIAIQDELKSAKAELEDRVRRRTEELHQAKLEADHANESKTKFLAAAGHDLMQPFNAATLFAAMLAQKHSGTEQASLTEGLVNSLNSAESLLSMLLDMTKLESGVLTAQVSQFCLDDVLSSLVREFSVIAAEQGLTLRYCKTRLIVKSDKKLLRRIAQNLLSNAIRYTQHGGVLIGARRQGSGKVVLCVYDTGPGIAEHQQHEIFNEFHQLDKDNHNQGLGLGLTIVERISHLLKHNVDLHSQMGKGTVFRVTLPRCAVAMEQSRKAAPAVEPSGQLLAGKTVLLLENDAQITVAMTSLLSDWGASVVSAATYAQALARCDTTPDIVLVDYHLDHGETGIEAAQCLRKQWKTPVPGILITANRSDGIRDEAMEADLLYLPKPVKPAALKRLIKRDVHFGNLGAESPEI</sequence>
<dbReference type="SUPFAM" id="SSF47384">
    <property type="entry name" value="Homodimeric domain of signal transducing histidine kinase"/>
    <property type="match status" value="1"/>
</dbReference>
<dbReference type="SUPFAM" id="SSF55785">
    <property type="entry name" value="PYP-like sensor domain (PAS domain)"/>
    <property type="match status" value="1"/>
</dbReference>
<dbReference type="PANTHER" id="PTHR43047:SF9">
    <property type="entry name" value="HISTIDINE KINASE"/>
    <property type="match status" value="1"/>
</dbReference>
<name>A0ABT2VLR1_9ALTE</name>
<dbReference type="CDD" id="cd00082">
    <property type="entry name" value="HisKA"/>
    <property type="match status" value="1"/>
</dbReference>
<dbReference type="RefSeq" id="WP_262992496.1">
    <property type="nucleotide sequence ID" value="NZ_JAOTJC010000006.1"/>
</dbReference>
<dbReference type="PROSITE" id="PS50283">
    <property type="entry name" value="NA_SOLUT_SYMP_3"/>
    <property type="match status" value="1"/>
</dbReference>
<feature type="transmembrane region" description="Helical" evidence="13">
    <location>
        <begin position="6"/>
        <end position="25"/>
    </location>
</feature>
<keyword evidence="8 16" id="KW-0418">Kinase</keyword>
<feature type="transmembrane region" description="Helical" evidence="13">
    <location>
        <begin position="377"/>
        <end position="395"/>
    </location>
</feature>
<dbReference type="PROSITE" id="PS50110">
    <property type="entry name" value="RESPONSE_REGULATORY"/>
    <property type="match status" value="1"/>
</dbReference>
<dbReference type="CDD" id="cd10322">
    <property type="entry name" value="SLC5sbd"/>
    <property type="match status" value="1"/>
</dbReference>
<dbReference type="InterPro" id="IPR036097">
    <property type="entry name" value="HisK_dim/P_sf"/>
</dbReference>
<feature type="transmembrane region" description="Helical" evidence="13">
    <location>
        <begin position="153"/>
        <end position="171"/>
    </location>
</feature>
<dbReference type="CDD" id="cd00075">
    <property type="entry name" value="HATPase"/>
    <property type="match status" value="1"/>
</dbReference>
<feature type="transmembrane region" description="Helical" evidence="13">
    <location>
        <begin position="275"/>
        <end position="299"/>
    </location>
</feature>
<dbReference type="Proteomes" id="UP001209257">
    <property type="component" value="Unassembled WGS sequence"/>
</dbReference>
<dbReference type="InterPro" id="IPR003594">
    <property type="entry name" value="HATPase_dom"/>
</dbReference>
<dbReference type="SMART" id="SM00387">
    <property type="entry name" value="HATPase_c"/>
    <property type="match status" value="1"/>
</dbReference>
<dbReference type="InterPro" id="IPR035965">
    <property type="entry name" value="PAS-like_dom_sf"/>
</dbReference>
<feature type="transmembrane region" description="Helical" evidence="13">
    <location>
        <begin position="439"/>
        <end position="461"/>
    </location>
</feature>
<protein>
    <recommendedName>
        <fullName evidence="4">histidine kinase</fullName>
        <ecNumber evidence="4">2.7.13.3</ecNumber>
    </recommendedName>
</protein>
<feature type="transmembrane region" description="Helical" evidence="13">
    <location>
        <begin position="319"/>
        <end position="348"/>
    </location>
</feature>
<comment type="caution">
    <text evidence="16">The sequence shown here is derived from an EMBL/GenBank/DDBJ whole genome shotgun (WGS) entry which is preliminary data.</text>
</comment>
<evidence type="ECO:0000256" key="6">
    <source>
        <dbReference type="ARBA" id="ARBA00022679"/>
    </source>
</evidence>
<evidence type="ECO:0000256" key="5">
    <source>
        <dbReference type="ARBA" id="ARBA00022553"/>
    </source>
</evidence>
<evidence type="ECO:0000256" key="1">
    <source>
        <dbReference type="ARBA" id="ARBA00000085"/>
    </source>
</evidence>
<accession>A0ABT2VLR1</accession>
<evidence type="ECO:0000256" key="2">
    <source>
        <dbReference type="ARBA" id="ARBA00004141"/>
    </source>
</evidence>
<keyword evidence="12" id="KW-0175">Coiled coil</keyword>
<feature type="transmembrane region" description="Helical" evidence="13">
    <location>
        <begin position="473"/>
        <end position="491"/>
    </location>
</feature>
<evidence type="ECO:0000259" key="14">
    <source>
        <dbReference type="PROSITE" id="PS50109"/>
    </source>
</evidence>
<feature type="transmembrane region" description="Helical" evidence="13">
    <location>
        <begin position="113"/>
        <end position="133"/>
    </location>
</feature>
<evidence type="ECO:0000256" key="7">
    <source>
        <dbReference type="ARBA" id="ARBA00022692"/>
    </source>
</evidence>
<evidence type="ECO:0000259" key="15">
    <source>
        <dbReference type="PROSITE" id="PS50110"/>
    </source>
</evidence>
<dbReference type="InterPro" id="IPR005467">
    <property type="entry name" value="His_kinase_dom"/>
</dbReference>
<dbReference type="InterPro" id="IPR004358">
    <property type="entry name" value="Sig_transdc_His_kin-like_C"/>
</dbReference>
<feature type="coiled-coil region" evidence="12">
    <location>
        <begin position="719"/>
        <end position="753"/>
    </location>
</feature>
<evidence type="ECO:0000313" key="17">
    <source>
        <dbReference type="Proteomes" id="UP001209257"/>
    </source>
</evidence>
<evidence type="ECO:0000256" key="4">
    <source>
        <dbReference type="ARBA" id="ARBA00012438"/>
    </source>
</evidence>
<evidence type="ECO:0000256" key="13">
    <source>
        <dbReference type="SAM" id="Phobius"/>
    </source>
</evidence>
<dbReference type="InterPro" id="IPR001789">
    <property type="entry name" value="Sig_transdc_resp-reg_receiver"/>
</dbReference>
<feature type="transmembrane region" description="Helical" evidence="13">
    <location>
        <begin position="37"/>
        <end position="56"/>
    </location>
</feature>
<dbReference type="Pfam" id="PF02518">
    <property type="entry name" value="HATPase_c"/>
    <property type="match status" value="1"/>
</dbReference>
<feature type="transmembrane region" description="Helical" evidence="13">
    <location>
        <begin position="183"/>
        <end position="210"/>
    </location>
</feature>
<dbReference type="InterPro" id="IPR036890">
    <property type="entry name" value="HATPase_C_sf"/>
</dbReference>
<dbReference type="InterPro" id="IPR003661">
    <property type="entry name" value="HisK_dim/P_dom"/>
</dbReference>
<dbReference type="PANTHER" id="PTHR43047">
    <property type="entry name" value="TWO-COMPONENT HISTIDINE PROTEIN KINASE"/>
    <property type="match status" value="1"/>
</dbReference>
<dbReference type="Pfam" id="PF00072">
    <property type="entry name" value="Response_reg"/>
    <property type="match status" value="1"/>
</dbReference>
<dbReference type="InterPro" id="IPR001734">
    <property type="entry name" value="Na/solute_symporter"/>
</dbReference>
<reference evidence="17" key="1">
    <citation type="submission" date="2023-07" db="EMBL/GenBank/DDBJ databases">
        <title>Study on multiphase classification of strain Alteromonas salexigens isolated from the Yellow Sea.</title>
        <authorList>
            <person name="Sun L."/>
        </authorList>
    </citation>
    <scope>NUCLEOTIDE SEQUENCE [LARGE SCALE GENOMIC DNA]</scope>
    <source>
        <strain evidence="17">ASW11-19</strain>
    </source>
</reference>
<dbReference type="Pfam" id="PF12860">
    <property type="entry name" value="PAS_7"/>
    <property type="match status" value="1"/>
</dbReference>
<dbReference type="Pfam" id="PF00512">
    <property type="entry name" value="HisKA"/>
    <property type="match status" value="1"/>
</dbReference>
<dbReference type="InterPro" id="IPR038377">
    <property type="entry name" value="Na/Glc_symporter_sf"/>
</dbReference>
<dbReference type="Gene3D" id="3.30.565.10">
    <property type="entry name" value="Histidine kinase-like ATPase, C-terminal domain"/>
    <property type="match status" value="1"/>
</dbReference>
<dbReference type="EMBL" id="JAOTJC010000006">
    <property type="protein sequence ID" value="MCU7553793.1"/>
    <property type="molecule type" value="Genomic_DNA"/>
</dbReference>
<feature type="domain" description="Response regulatory" evidence="15">
    <location>
        <begin position="1003"/>
        <end position="1117"/>
    </location>
</feature>
<gene>
    <name evidence="16" type="ORF">OCL06_04170</name>
</gene>
<dbReference type="GO" id="GO:0016301">
    <property type="term" value="F:kinase activity"/>
    <property type="evidence" value="ECO:0007669"/>
    <property type="project" value="UniProtKB-KW"/>
</dbReference>
<feature type="modified residue" description="4-aspartylphosphate" evidence="11">
    <location>
        <position position="1051"/>
    </location>
</feature>
<feature type="transmembrane region" description="Helical" evidence="13">
    <location>
        <begin position="62"/>
        <end position="85"/>
    </location>
</feature>
<dbReference type="SMART" id="SM00388">
    <property type="entry name" value="HisKA"/>
    <property type="match status" value="1"/>
</dbReference>
<evidence type="ECO:0000256" key="3">
    <source>
        <dbReference type="ARBA" id="ARBA00006434"/>
    </source>
</evidence>
<evidence type="ECO:0000256" key="10">
    <source>
        <dbReference type="ARBA" id="ARBA00023136"/>
    </source>
</evidence>
<evidence type="ECO:0000256" key="9">
    <source>
        <dbReference type="ARBA" id="ARBA00022989"/>
    </source>
</evidence>
<dbReference type="InterPro" id="IPR011006">
    <property type="entry name" value="CheY-like_superfamily"/>
</dbReference>
<dbReference type="Gene3D" id="1.10.287.130">
    <property type="match status" value="1"/>
</dbReference>
<feature type="transmembrane region" description="Helical" evidence="13">
    <location>
        <begin position="230"/>
        <end position="254"/>
    </location>
</feature>
<evidence type="ECO:0000256" key="8">
    <source>
        <dbReference type="ARBA" id="ARBA00022777"/>
    </source>
</evidence>
<evidence type="ECO:0000313" key="16">
    <source>
        <dbReference type="EMBL" id="MCU7553793.1"/>
    </source>
</evidence>
<dbReference type="CDD" id="cd00156">
    <property type="entry name" value="REC"/>
    <property type="match status" value="1"/>
</dbReference>
<evidence type="ECO:0000256" key="12">
    <source>
        <dbReference type="SAM" id="Coils"/>
    </source>
</evidence>
<dbReference type="Gene3D" id="3.40.50.2300">
    <property type="match status" value="1"/>
</dbReference>
<keyword evidence="17" id="KW-1185">Reference proteome</keyword>